<dbReference type="InParanoid" id="K5WA84"/>
<feature type="compositionally biased region" description="Low complexity" evidence="1">
    <location>
        <begin position="886"/>
        <end position="899"/>
    </location>
</feature>
<name>K5WA84_PHACS</name>
<feature type="compositionally biased region" description="Basic residues" evidence="1">
    <location>
        <begin position="858"/>
        <end position="868"/>
    </location>
</feature>
<evidence type="ECO:0000313" key="2">
    <source>
        <dbReference type="EMBL" id="EKM55869.1"/>
    </source>
</evidence>
<dbReference type="EMBL" id="JH930472">
    <property type="protein sequence ID" value="EKM55869.1"/>
    <property type="molecule type" value="Genomic_DNA"/>
</dbReference>
<dbReference type="AlphaFoldDB" id="K5WA84"/>
<feature type="compositionally biased region" description="Basic and acidic residues" evidence="1">
    <location>
        <begin position="747"/>
        <end position="761"/>
    </location>
</feature>
<feature type="region of interest" description="Disordered" evidence="1">
    <location>
        <begin position="564"/>
        <end position="635"/>
    </location>
</feature>
<keyword evidence="3" id="KW-1185">Reference proteome</keyword>
<evidence type="ECO:0000313" key="3">
    <source>
        <dbReference type="Proteomes" id="UP000008370"/>
    </source>
</evidence>
<proteinExistence type="predicted"/>
<protein>
    <submittedName>
        <fullName evidence="2">Uncharacterized protein</fullName>
    </submittedName>
</protein>
<dbReference type="OrthoDB" id="3270368at2759"/>
<dbReference type="Proteomes" id="UP000008370">
    <property type="component" value="Unassembled WGS sequence"/>
</dbReference>
<dbReference type="GeneID" id="18910221"/>
<feature type="compositionally biased region" description="Basic and acidic residues" evidence="1">
    <location>
        <begin position="998"/>
        <end position="1009"/>
    </location>
</feature>
<dbReference type="HOGENOM" id="CLU_266104_0_0_1"/>
<organism evidence="2 3">
    <name type="scientific">Phanerochaete carnosa (strain HHB-10118-sp)</name>
    <name type="common">White-rot fungus</name>
    <name type="synonym">Peniophora carnosa</name>
    <dbReference type="NCBI Taxonomy" id="650164"/>
    <lineage>
        <taxon>Eukaryota</taxon>
        <taxon>Fungi</taxon>
        <taxon>Dikarya</taxon>
        <taxon>Basidiomycota</taxon>
        <taxon>Agaricomycotina</taxon>
        <taxon>Agaricomycetes</taxon>
        <taxon>Polyporales</taxon>
        <taxon>Phanerochaetaceae</taxon>
        <taxon>Phanerochaete</taxon>
    </lineage>
</organism>
<feature type="region of interest" description="Disordered" evidence="1">
    <location>
        <begin position="1188"/>
        <end position="1217"/>
    </location>
</feature>
<dbReference type="RefSeq" id="XP_007396176.1">
    <property type="nucleotide sequence ID" value="XM_007396114.1"/>
</dbReference>
<feature type="region of interest" description="Disordered" evidence="1">
    <location>
        <begin position="746"/>
        <end position="1020"/>
    </location>
</feature>
<evidence type="ECO:0000256" key="1">
    <source>
        <dbReference type="SAM" id="MobiDB-lite"/>
    </source>
</evidence>
<sequence>MRSRTIENALQSLKRSVQPKSKGKRKLNATEETLGRVTSYLNGSALSLDAEGKLSEVFRKQLPVLYAASPRNALEFASTLCKTIYEEKIIKALTAGKSEERSRWEGVLNAVLSGVLDHQDEHQDGSFKEIIGSTLYPILCSVFSSSSISQMGPDLRCTGYSVLSESADGHRANQKQSSSALCSGEQKVWDEQSRLSRSSFSLQDYLAMESILNLFARMIPPSGSTASGRAQRRAFIRSVFTDSNPDDPKTGEELAHMVEHVSTPDWEQTATRIIETLAASNIGYPQPFSISEVVTGEAKPSDRIFVDEQGFLANVLVEDDLFDSLTAPYSTVKAVEISQRPSAKRVPGQLATARTVITLSTPAKLGQKPIGILSPELSPQLMFTLGMDDVERFRTALNSRGIGHVVNVNMSVKQSISVFPATLEMDFAGNLIDRDEVEHRAENLSQLYGTNDLSDDQDETKNERFANTIPEEIPCIDPALLTIRPPGTDCSSTVTQTGNSSANASISAGLSTAVSGPGLPPTSPTVKPAIASRCTPISACSAALAPPMTPVRRTASQALRENVFGASDDELSPTESPPGPPKISRKPASKLASQSAPQKTSTVARIARGRRVLDSDDEMPVSTPTKLPPKSTKKAVPISDDEIEDVLHATRSLVSRRRSALPMTPVTPAKLLSSRRQSVVSKAASIMKQSDPASGKLAVPAAVAGSKNRPARKKTPVCIDVDLDPTDDELTVLKTKPVAADPVILDGLDKTKDTLELDSGKNNKRVRMSSPLVQPVKKSIKASLRKKGQPLLDPAQERVNTEKTKRKRTAEDESTDRNPEATASKKIRLSRTEKASATPPAAGPQDDNFVFKPDSAKAKKQYRAKKVRTSSPAHTAVDFDTIPDPTASVTKSNKTTASKASKKGAGEPTANVSAAAKVPGLGATEPKAEANTLQEMHVKAEVGGAPPPDTAKVEKAKSKRKPAPKKAKEAKPVLEVDVKEKGKEESPKKDVAILNIEPDVRKAGEEHISPTKKSKKAPWESLHVEQVKAAPVSIPAPVDPPVLTPPVVDQVDSILNATEAQPAVELDDFNAEVAVMTSTPPKKIRANVGTVPVGPVQKLKQHLQKIDDGLELAYESPMKFATPSPLPINPDMRNDAPRKTNHEVLLAAQARATVTFEEPETSVKKVISPIMKPQASALRPALRDKKLEFAPSSKPIPAKFDRTKDSPRHKRPEPTGVVDEIAAVLQDIQEAGSLPVHCREACSRIVL</sequence>
<feature type="compositionally biased region" description="Low complexity" evidence="1">
    <location>
        <begin position="620"/>
        <end position="630"/>
    </location>
</feature>
<feature type="compositionally biased region" description="Basic and acidic residues" evidence="1">
    <location>
        <begin position="966"/>
        <end position="991"/>
    </location>
</feature>
<feature type="compositionally biased region" description="Basic residues" evidence="1">
    <location>
        <begin position="778"/>
        <end position="788"/>
    </location>
</feature>
<feature type="compositionally biased region" description="Polar residues" evidence="1">
    <location>
        <begin position="591"/>
        <end position="603"/>
    </location>
</feature>
<dbReference type="KEGG" id="pco:PHACADRAFT_184617"/>
<gene>
    <name evidence="2" type="ORF">PHACADRAFT_184617</name>
</gene>
<accession>K5WA84</accession>
<feature type="compositionally biased region" description="Basic and acidic residues" evidence="1">
    <location>
        <begin position="795"/>
        <end position="819"/>
    </location>
</feature>
<reference evidence="2 3" key="1">
    <citation type="journal article" date="2012" name="BMC Genomics">
        <title>Comparative genomics of the white-rot fungi, Phanerochaete carnosa and P. chrysosporium, to elucidate the genetic basis of the distinct wood types they colonize.</title>
        <authorList>
            <person name="Suzuki H."/>
            <person name="MacDonald J."/>
            <person name="Syed K."/>
            <person name="Salamov A."/>
            <person name="Hori C."/>
            <person name="Aerts A."/>
            <person name="Henrissat B."/>
            <person name="Wiebenga A."/>
            <person name="vanKuyk P.A."/>
            <person name="Barry K."/>
            <person name="Lindquist E."/>
            <person name="LaButti K."/>
            <person name="Lapidus A."/>
            <person name="Lucas S."/>
            <person name="Coutinho P."/>
            <person name="Gong Y."/>
            <person name="Samejima M."/>
            <person name="Mahadevan R."/>
            <person name="Abou-Zaid M."/>
            <person name="de Vries R.P."/>
            <person name="Igarashi K."/>
            <person name="Yadav J.S."/>
            <person name="Grigoriev I.V."/>
            <person name="Master E.R."/>
        </authorList>
    </citation>
    <scope>NUCLEOTIDE SEQUENCE [LARGE SCALE GENOMIC DNA]</scope>
    <source>
        <strain evidence="2 3">HHB-10118-sp</strain>
    </source>
</reference>